<evidence type="ECO:0000313" key="1">
    <source>
        <dbReference type="EMBL" id="QEP35618.1"/>
    </source>
</evidence>
<dbReference type="KEGG" id="apai:APAC_2576"/>
<dbReference type="OrthoDB" id="5344363at2"/>
<name>A0A5C2HBL6_9BACT</name>
<protein>
    <submittedName>
        <fullName evidence="1">Uncharacterized protein</fullName>
    </submittedName>
</protein>
<evidence type="ECO:0000313" key="2">
    <source>
        <dbReference type="Proteomes" id="UP000322726"/>
    </source>
</evidence>
<gene>
    <name evidence="1" type="ORF">APAC_2576</name>
</gene>
<dbReference type="EMBL" id="CP035928">
    <property type="protein sequence ID" value="QEP35618.1"/>
    <property type="molecule type" value="Genomic_DNA"/>
</dbReference>
<proteinExistence type="predicted"/>
<sequence>MDNKYKPIACQFYDELESLAVKKVKSKIVYSEDNIQKEIEDFIVDFKTLNKEEFMILQNGLQIRLDKVLSVNGKEFKK</sequence>
<reference evidence="1" key="1">
    <citation type="submission" date="2019-09" db="EMBL/GenBank/DDBJ databases">
        <title>Complete genome sequencing of four Arcobacter species reveals a diverse suite of mobile elements.</title>
        <authorList>
            <person name="Miller W.G."/>
            <person name="Yee E."/>
            <person name="Bono J.L."/>
        </authorList>
    </citation>
    <scope>NUCLEOTIDE SEQUENCE [LARGE SCALE GENOMIC DNA]</scope>
    <source>
        <strain evidence="1">LMG 26638</strain>
    </source>
</reference>
<dbReference type="Proteomes" id="UP000322726">
    <property type="component" value="Chromosome"/>
</dbReference>
<dbReference type="SUPFAM" id="SSF101744">
    <property type="entry name" value="Rof/RNase P subunit-like"/>
    <property type="match status" value="1"/>
</dbReference>
<dbReference type="AlphaFoldDB" id="A0A5C2HBL6"/>
<dbReference type="RefSeq" id="WP_130234502.1">
    <property type="nucleotide sequence ID" value="NZ_BMEF01000030.1"/>
</dbReference>
<reference evidence="1" key="2">
    <citation type="submission" date="2019-09" db="EMBL/GenBank/DDBJ databases">
        <title>Taxonomic note: a critical rebuttal of the proposed division of the genus Arcobacter into six genera, emended descriptions of Arcobacter anaerophilus and the genus Arcobacter, and an assessment of genus-level boundaries for Epsilonproteobacteria using in silico genomic comparator tools.</title>
        <authorList>
            <person name="On S.L.W."/>
            <person name="Miller W.G."/>
            <person name="Biggs P."/>
            <person name="Cornelius A."/>
            <person name="Vandamme P."/>
        </authorList>
    </citation>
    <scope>NUCLEOTIDE SEQUENCE [LARGE SCALE GENOMIC DNA]</scope>
    <source>
        <strain evidence="1">LMG 26638</strain>
    </source>
</reference>
<dbReference type="InterPro" id="IPR023534">
    <property type="entry name" value="Rof/RNase_P-like"/>
</dbReference>
<keyword evidence="2" id="KW-1185">Reference proteome</keyword>
<dbReference type="InterPro" id="IPR038626">
    <property type="entry name" value="Rof-like_sf"/>
</dbReference>
<dbReference type="Gene3D" id="2.30.30.400">
    <property type="entry name" value="Rof-like"/>
    <property type="match status" value="1"/>
</dbReference>
<organism evidence="1 2">
    <name type="scientific">Malaciobacter pacificus</name>
    <dbReference type="NCBI Taxonomy" id="1080223"/>
    <lineage>
        <taxon>Bacteria</taxon>
        <taxon>Pseudomonadati</taxon>
        <taxon>Campylobacterota</taxon>
        <taxon>Epsilonproteobacteria</taxon>
        <taxon>Campylobacterales</taxon>
        <taxon>Arcobacteraceae</taxon>
        <taxon>Malaciobacter</taxon>
    </lineage>
</organism>
<accession>A0A5C2HBL6</accession>